<protein>
    <submittedName>
        <fullName evidence="2">Uncharacterized protein</fullName>
    </submittedName>
</protein>
<evidence type="ECO:0000256" key="1">
    <source>
        <dbReference type="SAM" id="MobiDB-lite"/>
    </source>
</evidence>
<accession>A0A3G8YF55</accession>
<sequence>MSKGERKHNKTKKKPPKSPIKKETLLKVSCISKKSFVDKPIVWENTQPKAAEAPVQQGFHLVSFGQDENLAISRSTILF</sequence>
<feature type="compositionally biased region" description="Basic residues" evidence="1">
    <location>
        <begin position="1"/>
        <end position="16"/>
    </location>
</feature>
<organism evidence="2 3">
    <name type="scientific">Epilithonimonas vandammei</name>
    <dbReference type="NCBI Taxonomy" id="2487072"/>
    <lineage>
        <taxon>Bacteria</taxon>
        <taxon>Pseudomonadati</taxon>
        <taxon>Bacteroidota</taxon>
        <taxon>Flavobacteriia</taxon>
        <taxon>Flavobacteriales</taxon>
        <taxon>Weeksellaceae</taxon>
        <taxon>Chryseobacterium group</taxon>
        <taxon>Epilithonimonas</taxon>
    </lineage>
</organism>
<dbReference type="RefSeq" id="WP_124802121.1">
    <property type="nucleotide sequence ID" value="NZ_CP034161.1"/>
</dbReference>
<evidence type="ECO:0000313" key="3">
    <source>
        <dbReference type="Proteomes" id="UP000281810"/>
    </source>
</evidence>
<feature type="region of interest" description="Disordered" evidence="1">
    <location>
        <begin position="1"/>
        <end position="22"/>
    </location>
</feature>
<proteinExistence type="predicted"/>
<gene>
    <name evidence="2" type="ORF">EIB74_08130</name>
</gene>
<name>A0A3G8YF55_9FLAO</name>
<keyword evidence="3" id="KW-1185">Reference proteome</keyword>
<reference evidence="3" key="1">
    <citation type="submission" date="2018-11" db="EMBL/GenBank/DDBJ databases">
        <title>Proposal to divide the Flavobacteriaceae and reorganize its genera based on Amino Acid Identity values calculated from whole genome sequences.</title>
        <authorList>
            <person name="Nicholson A.C."/>
            <person name="Gulvik C.A."/>
            <person name="Whitney A.M."/>
            <person name="Humrighouse B.W."/>
            <person name="Bell M."/>
            <person name="Holmes B."/>
            <person name="Steigerwalt A.B."/>
            <person name="Villarma A."/>
            <person name="Sheth M."/>
            <person name="Batra D."/>
            <person name="Pryor J."/>
            <person name="Bernardet J.-F."/>
            <person name="Hugo C."/>
            <person name="Kampfer P."/>
            <person name="Newman J.D."/>
            <person name="McQuiston J.R."/>
        </authorList>
    </citation>
    <scope>NUCLEOTIDE SEQUENCE [LARGE SCALE GENOMIC DNA]</scope>
    <source>
        <strain evidence="3">F5649</strain>
    </source>
</reference>
<dbReference type="EMBL" id="CP034161">
    <property type="protein sequence ID" value="AZI39931.1"/>
    <property type="molecule type" value="Genomic_DNA"/>
</dbReference>
<evidence type="ECO:0000313" key="2">
    <source>
        <dbReference type="EMBL" id="AZI39931.1"/>
    </source>
</evidence>
<dbReference type="AlphaFoldDB" id="A0A3G8YF55"/>
<dbReference type="Proteomes" id="UP000281810">
    <property type="component" value="Chromosome"/>
</dbReference>